<dbReference type="CDD" id="cd23809">
    <property type="entry name" value="UBCc_UBE2Z"/>
    <property type="match status" value="1"/>
</dbReference>
<sequence length="486" mass="55249">MATKTNSPNTSGSISRITKELAQVQKGSDLSIAVACQDSDVRHVRALIIGPPDTPYEFGFFQFNLHFGKEYPIKSPSVACVTTNSGRCRFNPNIYNCGKVCLSILGTWRGEAGEQWSSAQGLESILLSIQSLMSAHPFENEPGFENYKKEDAEPQAYIAKIRHETLRITVIQRMEKLLGIDENKIPSLYNGVRSKTQELLGKWATTDPEPDSNGNGTSTPDTGPSVHEYDAEATFAALDSGRWEPFNDVIKRRFLWYYDSYLKALTTHKSEQTDGKPFTRMRFEYPPNSMEGSFDYTALERRLKRINDHLEMERVCWESQGAAQVEQDTQLATQLAFQFRQFEHQWNKTSYPGSRMEISLPNPKNPFVWHLTLFGRPSTNLEGGIFNILLSIPPDFPEVQPRVKVETPIFHHRVSSTGYLCYFPAKAEEVSSHLQAIVQAVEDESPRFDPRAPVNPGAFALFWGGEEKRKFYMRKLRRSAQESCEF</sequence>
<proteinExistence type="predicted"/>
<feature type="region of interest" description="Disordered" evidence="2">
    <location>
        <begin position="203"/>
        <end position="227"/>
    </location>
</feature>
<comment type="caution">
    <text evidence="4">The sequence shown here is derived from an EMBL/GenBank/DDBJ whole genome shotgun (WGS) entry which is preliminary data.</text>
</comment>
<keyword evidence="1" id="KW-0833">Ubl conjugation pathway</keyword>
<organism evidence="4 5">
    <name type="scientific">Extremus antarcticus</name>
    <dbReference type="NCBI Taxonomy" id="702011"/>
    <lineage>
        <taxon>Eukaryota</taxon>
        <taxon>Fungi</taxon>
        <taxon>Dikarya</taxon>
        <taxon>Ascomycota</taxon>
        <taxon>Pezizomycotina</taxon>
        <taxon>Dothideomycetes</taxon>
        <taxon>Dothideomycetidae</taxon>
        <taxon>Mycosphaerellales</taxon>
        <taxon>Extremaceae</taxon>
        <taxon>Extremus</taxon>
    </lineage>
</organism>
<dbReference type="InterPro" id="IPR050113">
    <property type="entry name" value="Ub_conjugating_enzyme"/>
</dbReference>
<keyword evidence="5" id="KW-1185">Reference proteome</keyword>
<dbReference type="Gene3D" id="3.10.110.10">
    <property type="entry name" value="Ubiquitin Conjugating Enzyme"/>
    <property type="match status" value="2"/>
</dbReference>
<evidence type="ECO:0000259" key="3">
    <source>
        <dbReference type="PROSITE" id="PS50127"/>
    </source>
</evidence>
<dbReference type="Pfam" id="PF00179">
    <property type="entry name" value="UQ_con"/>
    <property type="match status" value="2"/>
</dbReference>
<dbReference type="SUPFAM" id="SSF54495">
    <property type="entry name" value="UBC-like"/>
    <property type="match status" value="2"/>
</dbReference>
<reference evidence="4" key="1">
    <citation type="submission" date="2023-04" db="EMBL/GenBank/DDBJ databases">
        <title>Black Yeasts Isolated from many extreme environments.</title>
        <authorList>
            <person name="Coleine C."/>
            <person name="Stajich J.E."/>
            <person name="Selbmann L."/>
        </authorList>
    </citation>
    <scope>NUCLEOTIDE SEQUENCE</scope>
    <source>
        <strain evidence="4">CCFEE 5312</strain>
    </source>
</reference>
<dbReference type="InterPro" id="IPR000608">
    <property type="entry name" value="UBC"/>
</dbReference>
<dbReference type="SMART" id="SM00212">
    <property type="entry name" value="UBCc"/>
    <property type="match status" value="2"/>
</dbReference>
<dbReference type="PANTHER" id="PTHR24067">
    <property type="entry name" value="UBIQUITIN-CONJUGATING ENZYME E2"/>
    <property type="match status" value="1"/>
</dbReference>
<evidence type="ECO:0000256" key="2">
    <source>
        <dbReference type="SAM" id="MobiDB-lite"/>
    </source>
</evidence>
<dbReference type="AlphaFoldDB" id="A0AAJ0GA43"/>
<dbReference type="CDD" id="cd00195">
    <property type="entry name" value="UBCc_UEV"/>
    <property type="match status" value="1"/>
</dbReference>
<accession>A0AAJ0GA43</accession>
<feature type="domain" description="UBC core" evidence="3">
    <location>
        <begin position="330"/>
        <end position="486"/>
    </location>
</feature>
<evidence type="ECO:0000313" key="5">
    <source>
        <dbReference type="Proteomes" id="UP001271007"/>
    </source>
</evidence>
<feature type="compositionally biased region" description="Polar residues" evidence="2">
    <location>
        <begin position="212"/>
        <end position="222"/>
    </location>
</feature>
<evidence type="ECO:0000313" key="4">
    <source>
        <dbReference type="EMBL" id="KAK3050015.1"/>
    </source>
</evidence>
<feature type="domain" description="UBC core" evidence="3">
    <location>
        <begin position="12"/>
        <end position="170"/>
    </location>
</feature>
<protein>
    <recommendedName>
        <fullName evidence="3">UBC core domain-containing protein</fullName>
    </recommendedName>
</protein>
<dbReference type="EMBL" id="JAWDJX010000035">
    <property type="protein sequence ID" value="KAK3050015.1"/>
    <property type="molecule type" value="Genomic_DNA"/>
</dbReference>
<dbReference type="PROSITE" id="PS50127">
    <property type="entry name" value="UBC_2"/>
    <property type="match status" value="2"/>
</dbReference>
<dbReference type="InterPro" id="IPR016135">
    <property type="entry name" value="UBQ-conjugating_enzyme/RWD"/>
</dbReference>
<evidence type="ECO:0000256" key="1">
    <source>
        <dbReference type="ARBA" id="ARBA00022786"/>
    </source>
</evidence>
<dbReference type="Proteomes" id="UP001271007">
    <property type="component" value="Unassembled WGS sequence"/>
</dbReference>
<gene>
    <name evidence="4" type="ORF">LTR09_008670</name>
</gene>
<name>A0AAJ0GA43_9PEZI</name>